<evidence type="ECO:0000256" key="6">
    <source>
        <dbReference type="ARBA" id="ARBA00022840"/>
    </source>
</evidence>
<dbReference type="PROSITE" id="PS00211">
    <property type="entry name" value="ABC_TRANSPORTER_1"/>
    <property type="match status" value="1"/>
</dbReference>
<keyword evidence="4" id="KW-0677">Repeat</keyword>
<reference evidence="10" key="2">
    <citation type="submission" date="2020-09" db="EMBL/GenBank/DDBJ databases">
        <authorList>
            <person name="Sun Q."/>
            <person name="Ohkuma M."/>
        </authorList>
    </citation>
    <scope>NUCLEOTIDE SEQUENCE</scope>
    <source>
        <strain evidence="10">JCM 14719</strain>
    </source>
</reference>
<dbReference type="Pfam" id="PF00005">
    <property type="entry name" value="ABC_tran"/>
    <property type="match status" value="2"/>
</dbReference>
<dbReference type="EMBL" id="BMOF01000016">
    <property type="protein sequence ID" value="GGJ98736.1"/>
    <property type="molecule type" value="Genomic_DNA"/>
</dbReference>
<dbReference type="InterPro" id="IPR003593">
    <property type="entry name" value="AAA+_ATPase"/>
</dbReference>
<evidence type="ECO:0000259" key="9">
    <source>
        <dbReference type="PROSITE" id="PS50893"/>
    </source>
</evidence>
<sequence length="498" mass="55514">MPILRMQNIHKAFAGNPVLRGVNFEVKAGEVHALLGENGAGKSTLIKILTGVYQKDAGEIWWEGRVVEINTPVDAMRLGIATIYQELNLVPHLTVYENLFLGQEVRRTKHLPFLNKTYMRRRAIECLRLLGQPLDPDAPVSTLGIGQQQLVEIAKALVRDAKLIIMDEPTASLSEAEVEQLFTTIDALRAKGVAFVYISHRLEEIRRIGDRVTILRDGQTLATHDAKRVPTDTIIEQMVGRKLEEKFPKKRFIRGAEGLRVENLKRKGAQHAVSFVAYQGEILGIAGLVGAGRTELARAIFGVDPVESGKVFVFGQEVHIRSPADAIRAGIAFITEDRKREGLFLDQPLPFNVTIASLPSFKNRVLLSRSKIKETTERYMRELRVRPFKSELSARKLSGGNQQKIVIAKWLCTKAKVFLFDEPTRGIDVGAKVEVYHLINALVDNGAVVILISSELPELLGMCDRILVMHEGRIVADLPREEATQEKIMKAATGGMTR</sequence>
<keyword evidence="2" id="KW-0813">Transport</keyword>
<dbReference type="GO" id="GO:0005524">
    <property type="term" value="F:ATP binding"/>
    <property type="evidence" value="ECO:0007669"/>
    <property type="project" value="UniProtKB-KW"/>
</dbReference>
<dbReference type="CDD" id="cd03216">
    <property type="entry name" value="ABC_Carb_Monos_I"/>
    <property type="match status" value="1"/>
</dbReference>
<dbReference type="InterPro" id="IPR003439">
    <property type="entry name" value="ABC_transporter-like_ATP-bd"/>
</dbReference>
<evidence type="ECO:0000256" key="5">
    <source>
        <dbReference type="ARBA" id="ARBA00022741"/>
    </source>
</evidence>
<dbReference type="PANTHER" id="PTHR43790">
    <property type="entry name" value="CARBOHYDRATE TRANSPORT ATP-BINDING PROTEIN MG119-RELATED"/>
    <property type="match status" value="1"/>
</dbReference>
<evidence type="ECO:0000256" key="8">
    <source>
        <dbReference type="ARBA" id="ARBA00023136"/>
    </source>
</evidence>
<comment type="caution">
    <text evidence="10">The sequence shown here is derived from an EMBL/GenBank/DDBJ whole genome shotgun (WGS) entry which is preliminary data.</text>
</comment>
<reference evidence="10" key="1">
    <citation type="journal article" date="2014" name="Int. J. Syst. Evol. Microbiol.">
        <title>Complete genome sequence of Corynebacterium casei LMG S-19264T (=DSM 44701T), isolated from a smear-ripened cheese.</title>
        <authorList>
            <consortium name="US DOE Joint Genome Institute (JGI-PGF)"/>
            <person name="Walter F."/>
            <person name="Albersmeier A."/>
            <person name="Kalinowski J."/>
            <person name="Ruckert C."/>
        </authorList>
    </citation>
    <scope>NUCLEOTIDE SEQUENCE</scope>
    <source>
        <strain evidence="10">JCM 14719</strain>
    </source>
</reference>
<gene>
    <name evidence="10" type="ORF">GCM10007043_10880</name>
</gene>
<keyword evidence="11" id="KW-1185">Reference proteome</keyword>
<keyword evidence="8" id="KW-0472">Membrane</keyword>
<proteinExistence type="predicted"/>
<evidence type="ECO:0000256" key="3">
    <source>
        <dbReference type="ARBA" id="ARBA00022475"/>
    </source>
</evidence>
<keyword evidence="3" id="KW-1003">Cell membrane</keyword>
<evidence type="ECO:0000313" key="11">
    <source>
        <dbReference type="Proteomes" id="UP000637720"/>
    </source>
</evidence>
<accession>A0A8J3B9F1</accession>
<dbReference type="InterPro" id="IPR050107">
    <property type="entry name" value="ABC_carbohydrate_import_ATPase"/>
</dbReference>
<dbReference type="SMART" id="SM00382">
    <property type="entry name" value="AAA"/>
    <property type="match status" value="2"/>
</dbReference>
<dbReference type="GO" id="GO:0005886">
    <property type="term" value="C:plasma membrane"/>
    <property type="evidence" value="ECO:0007669"/>
    <property type="project" value="UniProtKB-SubCell"/>
</dbReference>
<evidence type="ECO:0000256" key="1">
    <source>
        <dbReference type="ARBA" id="ARBA00004202"/>
    </source>
</evidence>
<dbReference type="PANTHER" id="PTHR43790:SF9">
    <property type="entry name" value="GALACTOFURANOSE TRANSPORTER ATP-BINDING PROTEIN YTFR"/>
    <property type="match status" value="1"/>
</dbReference>
<dbReference type="InterPro" id="IPR017871">
    <property type="entry name" value="ABC_transporter-like_CS"/>
</dbReference>
<evidence type="ECO:0000256" key="4">
    <source>
        <dbReference type="ARBA" id="ARBA00022737"/>
    </source>
</evidence>
<name>A0A8J3B9F1_9BACI</name>
<evidence type="ECO:0000256" key="7">
    <source>
        <dbReference type="ARBA" id="ARBA00022967"/>
    </source>
</evidence>
<protein>
    <submittedName>
        <fullName evidence="10">Monosaccharide-transporting ATPase</fullName>
    </submittedName>
</protein>
<feature type="domain" description="ABC transporter" evidence="9">
    <location>
        <begin position="253"/>
        <end position="496"/>
    </location>
</feature>
<dbReference type="RefSeq" id="WP_054670959.1">
    <property type="nucleotide sequence ID" value="NZ_BMOF01000016.1"/>
</dbReference>
<keyword evidence="7" id="KW-1278">Translocase</keyword>
<evidence type="ECO:0000256" key="2">
    <source>
        <dbReference type="ARBA" id="ARBA00022448"/>
    </source>
</evidence>
<keyword evidence="6" id="KW-0067">ATP-binding</keyword>
<feature type="domain" description="ABC transporter" evidence="9">
    <location>
        <begin position="4"/>
        <end position="242"/>
    </location>
</feature>
<dbReference type="AlphaFoldDB" id="A0A8J3B9F1"/>
<dbReference type="Proteomes" id="UP000637720">
    <property type="component" value="Unassembled WGS sequence"/>
</dbReference>
<comment type="subcellular location">
    <subcellularLocation>
        <location evidence="1">Cell membrane</location>
        <topology evidence="1">Peripheral membrane protein</topology>
    </subcellularLocation>
</comment>
<dbReference type="InterPro" id="IPR027417">
    <property type="entry name" value="P-loop_NTPase"/>
</dbReference>
<keyword evidence="5" id="KW-0547">Nucleotide-binding</keyword>
<dbReference type="PROSITE" id="PS50893">
    <property type="entry name" value="ABC_TRANSPORTER_2"/>
    <property type="match status" value="2"/>
</dbReference>
<dbReference type="SUPFAM" id="SSF52540">
    <property type="entry name" value="P-loop containing nucleoside triphosphate hydrolases"/>
    <property type="match status" value="2"/>
</dbReference>
<organism evidence="10 11">
    <name type="scientific">Calditerricola satsumensis</name>
    <dbReference type="NCBI Taxonomy" id="373054"/>
    <lineage>
        <taxon>Bacteria</taxon>
        <taxon>Bacillati</taxon>
        <taxon>Bacillota</taxon>
        <taxon>Bacilli</taxon>
        <taxon>Bacillales</taxon>
        <taxon>Bacillaceae</taxon>
        <taxon>Calditerricola</taxon>
    </lineage>
</organism>
<dbReference type="GO" id="GO:0016887">
    <property type="term" value="F:ATP hydrolysis activity"/>
    <property type="evidence" value="ECO:0007669"/>
    <property type="project" value="InterPro"/>
</dbReference>
<dbReference type="Gene3D" id="3.40.50.300">
    <property type="entry name" value="P-loop containing nucleotide triphosphate hydrolases"/>
    <property type="match status" value="2"/>
</dbReference>
<evidence type="ECO:0000313" key="10">
    <source>
        <dbReference type="EMBL" id="GGJ98736.1"/>
    </source>
</evidence>
<dbReference type="CDD" id="cd03215">
    <property type="entry name" value="ABC_Carb_Monos_II"/>
    <property type="match status" value="1"/>
</dbReference>
<dbReference type="FunFam" id="3.40.50.300:FF:000127">
    <property type="entry name" value="Ribose import ATP-binding protein RbsA"/>
    <property type="match status" value="1"/>
</dbReference>